<keyword evidence="2" id="KW-1185">Reference proteome</keyword>
<organism evidence="1 2">
    <name type="scientific">Leptothrix ochracea L12</name>
    <dbReference type="NCBI Taxonomy" id="735332"/>
    <lineage>
        <taxon>Bacteria</taxon>
        <taxon>Pseudomonadati</taxon>
        <taxon>Pseudomonadota</taxon>
        <taxon>Betaproteobacteria</taxon>
        <taxon>Burkholderiales</taxon>
        <taxon>Sphaerotilaceae</taxon>
        <taxon>Leptothrix</taxon>
    </lineage>
</organism>
<dbReference type="AlphaFoldDB" id="I4Z5Q4"/>
<dbReference type="HOGENOM" id="CLU_3161704_0_0_4"/>
<dbReference type="EMBL" id="JH660677">
    <property type="protein sequence ID" value="EIM31546.1"/>
    <property type="molecule type" value="Genomic_DNA"/>
</dbReference>
<evidence type="ECO:0000313" key="2">
    <source>
        <dbReference type="Proteomes" id="UP000053899"/>
    </source>
</evidence>
<feature type="non-terminal residue" evidence="1">
    <location>
        <position position="49"/>
    </location>
</feature>
<sequence length="49" mass="5046">MTARTTARTTKMGMGIVAALLAASVYGVGYWMGHRQAPANADHEAAAPA</sequence>
<accession>I4Z5Q4</accession>
<reference evidence="1 2" key="1">
    <citation type="submission" date="2012-04" db="EMBL/GenBank/DDBJ databases">
        <title>Improved High-Quality Draft sequence of Leptothrix ochracea L12.</title>
        <authorList>
            <consortium name="US DOE Joint Genome Institute"/>
            <person name="Lucas S."/>
            <person name="Han J."/>
            <person name="Lapidus A."/>
            <person name="Cheng J.-F."/>
            <person name="Goodwin L."/>
            <person name="Pitluck S."/>
            <person name="Peters L."/>
            <person name="Zeytun A."/>
            <person name="Detter J.C."/>
            <person name="Han C."/>
            <person name="Tapia R."/>
            <person name="Land M."/>
            <person name="Hauser L."/>
            <person name="Kyrpides N."/>
            <person name="Ivanova N."/>
            <person name="Pagani I."/>
            <person name="Stepanauskas R."/>
            <person name="Masland D."/>
            <person name="Poulton N."/>
            <person name="Emerson D."/>
            <person name="Fleming E."/>
            <person name="Woyke T."/>
        </authorList>
    </citation>
    <scope>NUCLEOTIDE SEQUENCE [LARGE SCALE GENOMIC DNA]</scope>
    <source>
        <strain evidence="1 2">L12</strain>
    </source>
</reference>
<evidence type="ECO:0000313" key="1">
    <source>
        <dbReference type="EMBL" id="EIM31546.1"/>
    </source>
</evidence>
<name>I4Z5Q4_9BURK</name>
<gene>
    <name evidence="1" type="ORF">LepocDRAFT_00002780</name>
</gene>
<proteinExistence type="predicted"/>
<protein>
    <submittedName>
        <fullName evidence="1">Uncharacterized protein</fullName>
    </submittedName>
</protein>
<dbReference type="Proteomes" id="UP000053899">
    <property type="component" value="Unassembled WGS sequence"/>
</dbReference>